<evidence type="ECO:0000313" key="2">
    <source>
        <dbReference type="EMBL" id="KAK2105505.1"/>
    </source>
</evidence>
<feature type="region of interest" description="Disordered" evidence="1">
    <location>
        <begin position="185"/>
        <end position="208"/>
    </location>
</feature>
<proteinExistence type="predicted"/>
<accession>A0ABQ9V8I1</accession>
<sequence>MAAVSQGPAGRPGRALPRPGELASAALGPAVPPGAFAFAFVLAPGGLRRGAEQSPTGRCGPAQPPLSSGRRGPCPVGPQDLTHASPGVSRFSGFLVLQDPQNALGSVSTLRRECAKPSESRLSPVPSALGSTGPRPALVASSCATSTLQVSRWGPALGLERPVRVSARGGVAAARRRRDLPGALWPVQSTALPPDHSRGHRRLLGPQL</sequence>
<protein>
    <submittedName>
        <fullName evidence="2">Uncharacterized protein</fullName>
    </submittedName>
</protein>
<dbReference type="Proteomes" id="UP001266305">
    <property type="component" value="Unassembled WGS sequence"/>
</dbReference>
<evidence type="ECO:0000256" key="1">
    <source>
        <dbReference type="SAM" id="MobiDB-lite"/>
    </source>
</evidence>
<organism evidence="2 3">
    <name type="scientific">Saguinus oedipus</name>
    <name type="common">Cotton-top tamarin</name>
    <name type="synonym">Oedipomidas oedipus</name>
    <dbReference type="NCBI Taxonomy" id="9490"/>
    <lineage>
        <taxon>Eukaryota</taxon>
        <taxon>Metazoa</taxon>
        <taxon>Chordata</taxon>
        <taxon>Craniata</taxon>
        <taxon>Vertebrata</taxon>
        <taxon>Euteleostomi</taxon>
        <taxon>Mammalia</taxon>
        <taxon>Eutheria</taxon>
        <taxon>Euarchontoglires</taxon>
        <taxon>Primates</taxon>
        <taxon>Haplorrhini</taxon>
        <taxon>Platyrrhini</taxon>
        <taxon>Cebidae</taxon>
        <taxon>Callitrichinae</taxon>
        <taxon>Saguinus</taxon>
    </lineage>
</organism>
<reference evidence="2 3" key="1">
    <citation type="submission" date="2023-05" db="EMBL/GenBank/DDBJ databases">
        <title>B98-5 Cell Line De Novo Hybrid Assembly: An Optical Mapping Approach.</title>
        <authorList>
            <person name="Kananen K."/>
            <person name="Auerbach J.A."/>
            <person name="Kautto E."/>
            <person name="Blachly J.S."/>
        </authorList>
    </citation>
    <scope>NUCLEOTIDE SEQUENCE [LARGE SCALE GENOMIC DNA]</scope>
    <source>
        <strain evidence="2">B95-8</strain>
        <tissue evidence="2">Cell line</tissue>
    </source>
</reference>
<comment type="caution">
    <text evidence="2">The sequence shown here is derived from an EMBL/GenBank/DDBJ whole genome shotgun (WGS) entry which is preliminary data.</text>
</comment>
<evidence type="ECO:0000313" key="3">
    <source>
        <dbReference type="Proteomes" id="UP001266305"/>
    </source>
</evidence>
<feature type="compositionally biased region" description="Basic residues" evidence="1">
    <location>
        <begin position="198"/>
        <end position="208"/>
    </location>
</feature>
<name>A0ABQ9V8I1_SAGOE</name>
<gene>
    <name evidence="2" type="ORF">P7K49_015019</name>
</gene>
<feature type="region of interest" description="Disordered" evidence="1">
    <location>
        <begin position="1"/>
        <end position="27"/>
    </location>
</feature>
<keyword evidence="3" id="KW-1185">Reference proteome</keyword>
<feature type="compositionally biased region" description="Low complexity" evidence="1">
    <location>
        <begin position="7"/>
        <end position="27"/>
    </location>
</feature>
<feature type="region of interest" description="Disordered" evidence="1">
    <location>
        <begin position="49"/>
        <end position="83"/>
    </location>
</feature>
<dbReference type="EMBL" id="JASSZA010000007">
    <property type="protein sequence ID" value="KAK2105505.1"/>
    <property type="molecule type" value="Genomic_DNA"/>
</dbReference>